<dbReference type="PROSITE" id="PS51733">
    <property type="entry name" value="BPL_LPL_CATALYTIC"/>
    <property type="match status" value="1"/>
</dbReference>
<dbReference type="RefSeq" id="WP_121848051.1">
    <property type="nucleotide sequence ID" value="NZ_CP032050.1"/>
</dbReference>
<dbReference type="GO" id="GO:0005737">
    <property type="term" value="C:cytoplasm"/>
    <property type="evidence" value="ECO:0007669"/>
    <property type="project" value="TreeGrafter"/>
</dbReference>
<protein>
    <submittedName>
        <fullName evidence="3">Biotin--[acetyl-CoA-carboxylase] ligase</fullName>
        <ecNumber evidence="3">6.3.4.15</ecNumber>
    </submittedName>
</protein>
<dbReference type="GO" id="GO:0004077">
    <property type="term" value="F:biotin--[biotin carboxyl-carrier protein] ligase activity"/>
    <property type="evidence" value="ECO:0007669"/>
    <property type="project" value="UniProtKB-EC"/>
</dbReference>
<gene>
    <name evidence="3" type="ORF">D1013_06245</name>
</gene>
<dbReference type="Pfam" id="PF03099">
    <property type="entry name" value="BPL_LplA_LipB"/>
    <property type="match status" value="1"/>
</dbReference>
<name>A0A3G2L459_9FLAO</name>
<evidence type="ECO:0000259" key="2">
    <source>
        <dbReference type="PROSITE" id="PS51733"/>
    </source>
</evidence>
<dbReference type="PANTHER" id="PTHR12835">
    <property type="entry name" value="BIOTIN PROTEIN LIGASE"/>
    <property type="match status" value="1"/>
</dbReference>
<evidence type="ECO:0000256" key="1">
    <source>
        <dbReference type="ARBA" id="ARBA00022598"/>
    </source>
</evidence>
<dbReference type="KEGG" id="emar:D1013_06245"/>
<dbReference type="Proteomes" id="UP000276309">
    <property type="component" value="Chromosome"/>
</dbReference>
<dbReference type="Gene3D" id="3.30.930.10">
    <property type="entry name" value="Bira Bifunctional Protein, Domain 2"/>
    <property type="match status" value="1"/>
</dbReference>
<dbReference type="EMBL" id="CP032050">
    <property type="protein sequence ID" value="AYN67001.1"/>
    <property type="molecule type" value="Genomic_DNA"/>
</dbReference>
<dbReference type="InterPro" id="IPR004408">
    <property type="entry name" value="Biotin_CoA_COase_ligase"/>
</dbReference>
<sequence>MHLIKLNATESTNDYLKNLASQETLPDFTAVVAKSQTKGKGQMGAKWSSEEGKNLILSVLKNNLSLFPTDSYSLNICASLAIYDSLSAIGVPDLKIKWPNDILSGSYKICGILIENQLRESQIKSAIIGIGLNVNQTNFPNLQNAASLKMLLGKSYDIEELLTLILKKLQILFDLSANKGMARLWKRYENVLFRKDKPSTFESKGGDLFMGFIRGVSSDGSLIVELEDQIIQNFGLKEIKLLY</sequence>
<dbReference type="InterPro" id="IPR045864">
    <property type="entry name" value="aa-tRNA-synth_II/BPL/LPL"/>
</dbReference>
<reference evidence="3 4" key="1">
    <citation type="submission" date="2018-08" db="EMBL/GenBank/DDBJ databases">
        <title>The reduced genetic potential of extracellular carbohydrate catabolism in Euzebyella marina RN62, a Flavobacteriia bacterium isolated from the hadal water.</title>
        <authorList>
            <person name="Xue C."/>
        </authorList>
    </citation>
    <scope>NUCLEOTIDE SEQUENCE [LARGE SCALE GENOMIC DNA]</scope>
    <source>
        <strain evidence="3 4">RN62</strain>
    </source>
</reference>
<dbReference type="CDD" id="cd16442">
    <property type="entry name" value="BPL"/>
    <property type="match status" value="1"/>
</dbReference>
<accession>A0A3G2L459</accession>
<keyword evidence="4" id="KW-1185">Reference proteome</keyword>
<dbReference type="EC" id="6.3.4.15" evidence="3"/>
<evidence type="ECO:0000313" key="3">
    <source>
        <dbReference type="EMBL" id="AYN67001.1"/>
    </source>
</evidence>
<dbReference type="NCBIfam" id="TIGR00121">
    <property type="entry name" value="birA_ligase"/>
    <property type="match status" value="1"/>
</dbReference>
<proteinExistence type="predicted"/>
<dbReference type="AlphaFoldDB" id="A0A3G2L459"/>
<dbReference type="OrthoDB" id="9807064at2"/>
<evidence type="ECO:0000313" key="4">
    <source>
        <dbReference type="Proteomes" id="UP000276309"/>
    </source>
</evidence>
<dbReference type="PANTHER" id="PTHR12835:SF5">
    <property type="entry name" value="BIOTIN--PROTEIN LIGASE"/>
    <property type="match status" value="1"/>
</dbReference>
<dbReference type="SUPFAM" id="SSF55681">
    <property type="entry name" value="Class II aaRS and biotin synthetases"/>
    <property type="match status" value="1"/>
</dbReference>
<keyword evidence="1 3" id="KW-0436">Ligase</keyword>
<dbReference type="InterPro" id="IPR004143">
    <property type="entry name" value="BPL_LPL_catalytic"/>
</dbReference>
<organism evidence="3 4">
    <name type="scientific">Euzebyella marina</name>
    <dbReference type="NCBI Taxonomy" id="1761453"/>
    <lineage>
        <taxon>Bacteria</taxon>
        <taxon>Pseudomonadati</taxon>
        <taxon>Bacteroidota</taxon>
        <taxon>Flavobacteriia</taxon>
        <taxon>Flavobacteriales</taxon>
        <taxon>Flavobacteriaceae</taxon>
        <taxon>Euzebyella</taxon>
    </lineage>
</organism>
<feature type="domain" description="BPL/LPL catalytic" evidence="2">
    <location>
        <begin position="1"/>
        <end position="177"/>
    </location>
</feature>